<reference evidence="2" key="1">
    <citation type="submission" date="2021-06" db="EMBL/GenBank/DDBJ databases">
        <title>New haloarchaea isolates fom saline soil.</title>
        <authorList>
            <person name="Duran-Viseras A."/>
            <person name="Sanchez-Porro C.S."/>
            <person name="Ventosa A."/>
        </authorList>
    </citation>
    <scope>NUCLEOTIDE SEQUENCE</scope>
    <source>
        <strain evidence="2">JCM 18369</strain>
    </source>
</reference>
<dbReference type="EMBL" id="JAHQXE010000010">
    <property type="protein sequence ID" value="MBV0903935.1"/>
    <property type="molecule type" value="Genomic_DNA"/>
</dbReference>
<dbReference type="Proteomes" id="UP001166304">
    <property type="component" value="Unassembled WGS sequence"/>
</dbReference>
<feature type="region of interest" description="Disordered" evidence="1">
    <location>
        <begin position="1"/>
        <end position="23"/>
    </location>
</feature>
<evidence type="ECO:0000313" key="2">
    <source>
        <dbReference type="EMBL" id="MBV0903935.1"/>
    </source>
</evidence>
<dbReference type="RefSeq" id="WP_217284991.1">
    <property type="nucleotide sequence ID" value="NZ_JAHQXE010000010.1"/>
</dbReference>
<keyword evidence="3" id="KW-1185">Reference proteome</keyword>
<dbReference type="AlphaFoldDB" id="A0AA41G414"/>
<name>A0AA41G414_9EURY</name>
<accession>A0AA41G414</accession>
<evidence type="ECO:0000256" key="1">
    <source>
        <dbReference type="SAM" id="MobiDB-lite"/>
    </source>
</evidence>
<gene>
    <name evidence="2" type="ORF">KTS37_19290</name>
</gene>
<protein>
    <submittedName>
        <fullName evidence="2">Uncharacterized protein</fullName>
    </submittedName>
</protein>
<organism evidence="2 3">
    <name type="scientific">Haloarcula salina</name>
    <dbReference type="NCBI Taxonomy" id="1429914"/>
    <lineage>
        <taxon>Archaea</taxon>
        <taxon>Methanobacteriati</taxon>
        <taxon>Methanobacteriota</taxon>
        <taxon>Stenosarchaea group</taxon>
        <taxon>Halobacteria</taxon>
        <taxon>Halobacteriales</taxon>
        <taxon>Haloarculaceae</taxon>
        <taxon>Haloarcula</taxon>
    </lineage>
</organism>
<evidence type="ECO:0000313" key="3">
    <source>
        <dbReference type="Proteomes" id="UP001166304"/>
    </source>
</evidence>
<feature type="compositionally biased region" description="Basic and acidic residues" evidence="1">
    <location>
        <begin position="7"/>
        <end position="23"/>
    </location>
</feature>
<proteinExistence type="predicted"/>
<sequence length="52" mass="5620">MTGWTDVDDHGAPGLRDAWRRAPDDPPLVFATTVDVPLDLAVDGEIDLSACR</sequence>
<comment type="caution">
    <text evidence="2">The sequence shown here is derived from an EMBL/GenBank/DDBJ whole genome shotgun (WGS) entry which is preliminary data.</text>
</comment>